<accession>A0A058Z6U2</accession>
<dbReference type="PANTHER" id="PTHR21477:SF13">
    <property type="entry name" value="KIAA0930"/>
    <property type="match status" value="1"/>
</dbReference>
<dbReference type="GeneID" id="20528793"/>
<protein>
    <submittedName>
        <fullName evidence="1">Uncharacterized protein</fullName>
    </submittedName>
</protein>
<dbReference type="OrthoDB" id="1906921at2759"/>
<dbReference type="Pfam" id="PF09741">
    <property type="entry name" value="DUF2045"/>
    <property type="match status" value="1"/>
</dbReference>
<dbReference type="RefSeq" id="XP_009496218.1">
    <property type="nucleotide sequence ID" value="XM_009497943.1"/>
</dbReference>
<dbReference type="PANTHER" id="PTHR21477">
    <property type="entry name" value="ZGC:172139"/>
    <property type="match status" value="1"/>
</dbReference>
<evidence type="ECO:0000313" key="1">
    <source>
        <dbReference type="EMBL" id="KCV69653.1"/>
    </source>
</evidence>
<dbReference type="Proteomes" id="UP000030693">
    <property type="component" value="Unassembled WGS sequence"/>
</dbReference>
<sequence>MDLKAAFDEILAAPMATTSFWKDLFLRYVFHTATSSDLLADDLLFYVKLPIVDGEVADLPAEDLLIVRRRTEPNAIPSDEESLIINWRETFYLNTVVQLNFQLMVAVCTRRSVGTEVALEAHRHVAKRVYASPNMTRMDQKGHDYAVSYPLIYFIVEDFEDAFANIIIHENEYLCVEVSVNFQVPDQQGSVVASTSVSQKLNIPTQQTPDRPMKVTIFQGAVNWQALLNTFQKQQVSTLPFTRAAASSSGDRVEYIMMRGPGDKGHTQVAVSVPPAASASGDLGASDSTDSLRQGLMRGWARLQQTVQGRYEPIAQLRTQLTFVNIHWTSIINDIMDVYYGKYNPSGDPKFTTSRPAPETPLAAINTARHLAQARCQEMAAASEK</sequence>
<keyword evidence="2" id="KW-1185">Reference proteome</keyword>
<dbReference type="EMBL" id="KB932206">
    <property type="protein sequence ID" value="KCV69653.1"/>
    <property type="molecule type" value="Genomic_DNA"/>
</dbReference>
<proteinExistence type="predicted"/>
<gene>
    <name evidence="1" type="ORF">H696_04068</name>
</gene>
<dbReference type="eggNOG" id="KOG2465">
    <property type="taxonomic scope" value="Eukaryota"/>
</dbReference>
<reference evidence="1" key="1">
    <citation type="submission" date="2013-04" db="EMBL/GenBank/DDBJ databases">
        <title>The Genome Sequence of Fonticula alba ATCC 38817.</title>
        <authorList>
            <consortium name="The Broad Institute Genomics Platform"/>
            <person name="Russ C."/>
            <person name="Cuomo C."/>
            <person name="Burger G."/>
            <person name="Gray M.W."/>
            <person name="Holland P.W.H."/>
            <person name="King N."/>
            <person name="Lang F.B.F."/>
            <person name="Roger A.J."/>
            <person name="Ruiz-Trillo I."/>
            <person name="Brown M."/>
            <person name="Walker B."/>
            <person name="Young S."/>
            <person name="Zeng Q."/>
            <person name="Gargeya S."/>
            <person name="Fitzgerald M."/>
            <person name="Haas B."/>
            <person name="Abouelleil A."/>
            <person name="Allen A.W."/>
            <person name="Alvarado L."/>
            <person name="Arachchi H.M."/>
            <person name="Berlin A.M."/>
            <person name="Chapman S.B."/>
            <person name="Gainer-Dewar J."/>
            <person name="Goldberg J."/>
            <person name="Griggs A."/>
            <person name="Gujja S."/>
            <person name="Hansen M."/>
            <person name="Howarth C."/>
            <person name="Imamovic A."/>
            <person name="Ireland A."/>
            <person name="Larimer J."/>
            <person name="McCowan C."/>
            <person name="Murphy C."/>
            <person name="Pearson M."/>
            <person name="Poon T.W."/>
            <person name="Priest M."/>
            <person name="Roberts A."/>
            <person name="Saif S."/>
            <person name="Shea T."/>
            <person name="Sisk P."/>
            <person name="Sykes S."/>
            <person name="Wortman J."/>
            <person name="Nusbaum C."/>
            <person name="Birren B."/>
        </authorList>
    </citation>
    <scope>NUCLEOTIDE SEQUENCE [LARGE SCALE GENOMIC DNA]</scope>
    <source>
        <strain evidence="1">ATCC 38817</strain>
    </source>
</reference>
<dbReference type="OMA" id="ICSHQAL"/>
<dbReference type="AlphaFoldDB" id="A0A058Z6U2"/>
<evidence type="ECO:0000313" key="2">
    <source>
        <dbReference type="Proteomes" id="UP000030693"/>
    </source>
</evidence>
<organism evidence="1">
    <name type="scientific">Fonticula alba</name>
    <name type="common">Slime mold</name>
    <dbReference type="NCBI Taxonomy" id="691883"/>
    <lineage>
        <taxon>Eukaryota</taxon>
        <taxon>Rotosphaerida</taxon>
        <taxon>Fonticulaceae</taxon>
        <taxon>Fonticula</taxon>
    </lineage>
</organism>
<name>A0A058Z6U2_FONAL</name>
<dbReference type="InterPro" id="IPR019141">
    <property type="entry name" value="DUF2045"/>
</dbReference>